<organism evidence="1 2">
    <name type="scientific">Latilactobacillus sakei subsp. sakei (strain 23K)</name>
    <name type="common">Lactobacillus sakei subsp. sakei</name>
    <dbReference type="NCBI Taxonomy" id="314315"/>
    <lineage>
        <taxon>Bacteria</taxon>
        <taxon>Bacillati</taxon>
        <taxon>Bacillota</taxon>
        <taxon>Bacilli</taxon>
        <taxon>Lactobacillales</taxon>
        <taxon>Lactobacillaceae</taxon>
        <taxon>Latilactobacillus</taxon>
    </lineage>
</organism>
<dbReference type="Proteomes" id="UP000002707">
    <property type="component" value="Chromosome"/>
</dbReference>
<gene>
    <name evidence="1" type="ordered locus">LCA_0121</name>
</gene>
<reference evidence="2" key="1">
    <citation type="journal article" date="2005" name="Nat. Biotechnol.">
        <title>The complete genome sequence of the meat-borne lactic acid bacterium Lactobacillus sakei 23K.</title>
        <authorList>
            <person name="Chaillou S."/>
            <person name="Champomier-Verges M.-C."/>
            <person name="Cornet M."/>
            <person name="Crutz-Le Coq A.-M."/>
            <person name="Dudez A.-M."/>
            <person name="Martin V."/>
            <person name="Beaufils S."/>
            <person name="Darbon-Rongere E."/>
            <person name="Bossy R."/>
            <person name="Loux V."/>
            <person name="Zagorec M."/>
        </authorList>
    </citation>
    <scope>NUCLEOTIDE SEQUENCE [LARGE SCALE GENOMIC DNA]</scope>
    <source>
        <strain evidence="2">23K</strain>
    </source>
</reference>
<accession>Q38ZF8</accession>
<evidence type="ECO:0000313" key="1">
    <source>
        <dbReference type="EMBL" id="CAI54419.1"/>
    </source>
</evidence>
<dbReference type="EMBL" id="CR936503">
    <property type="protein sequence ID" value="CAI54419.1"/>
    <property type="molecule type" value="Genomic_DNA"/>
</dbReference>
<keyword evidence="2" id="KW-1185">Reference proteome</keyword>
<name>Q38ZF8_LATSS</name>
<proteinExistence type="predicted"/>
<evidence type="ECO:0000313" key="2">
    <source>
        <dbReference type="Proteomes" id="UP000002707"/>
    </source>
</evidence>
<protein>
    <submittedName>
        <fullName evidence="1">Hypothetical small peptide</fullName>
    </submittedName>
</protein>
<dbReference type="KEGG" id="lsa:LCA_0121"/>
<dbReference type="HOGENOM" id="CLU_3435899_0_0_9"/>
<sequence>MSTQFDRPGLIIE</sequence>